<keyword evidence="2" id="KW-1185">Reference proteome</keyword>
<organism evidence="1 2">
    <name type="scientific">Microtetraspora malaysiensis</name>
    <dbReference type="NCBI Taxonomy" id="161358"/>
    <lineage>
        <taxon>Bacteria</taxon>
        <taxon>Bacillati</taxon>
        <taxon>Actinomycetota</taxon>
        <taxon>Actinomycetes</taxon>
        <taxon>Streptosporangiales</taxon>
        <taxon>Streptosporangiaceae</taxon>
        <taxon>Microtetraspora</taxon>
    </lineage>
</organism>
<reference evidence="1 2" key="1">
    <citation type="submission" date="2024-10" db="EMBL/GenBank/DDBJ databases">
        <title>The Natural Products Discovery Center: Release of the First 8490 Sequenced Strains for Exploring Actinobacteria Biosynthetic Diversity.</title>
        <authorList>
            <person name="Kalkreuter E."/>
            <person name="Kautsar S.A."/>
            <person name="Yang D."/>
            <person name="Bader C.D."/>
            <person name="Teijaro C.N."/>
            <person name="Fluegel L."/>
            <person name="Davis C.M."/>
            <person name="Simpson J.R."/>
            <person name="Lauterbach L."/>
            <person name="Steele A.D."/>
            <person name="Gui C."/>
            <person name="Meng S."/>
            <person name="Li G."/>
            <person name="Viehrig K."/>
            <person name="Ye F."/>
            <person name="Su P."/>
            <person name="Kiefer A.F."/>
            <person name="Nichols A."/>
            <person name="Cepeda A.J."/>
            <person name="Yan W."/>
            <person name="Fan B."/>
            <person name="Jiang Y."/>
            <person name="Adhikari A."/>
            <person name="Zheng C.-J."/>
            <person name="Schuster L."/>
            <person name="Cowan T.M."/>
            <person name="Smanski M.J."/>
            <person name="Chevrette M.G."/>
            <person name="De Carvalho L.P.S."/>
            <person name="Shen B."/>
        </authorList>
    </citation>
    <scope>NUCLEOTIDE SEQUENCE [LARGE SCALE GENOMIC DNA]</scope>
    <source>
        <strain evidence="1 2">NPDC002173</strain>
    </source>
</reference>
<proteinExistence type="predicted"/>
<accession>A0ABW6SQS1</accession>
<gene>
    <name evidence="1" type="ORF">ACFYXI_17145</name>
</gene>
<dbReference type="RefSeq" id="WP_387412262.1">
    <property type="nucleotide sequence ID" value="NZ_JBIASD010000010.1"/>
</dbReference>
<name>A0ABW6SQS1_9ACTN</name>
<dbReference type="Proteomes" id="UP001602013">
    <property type="component" value="Unassembled WGS sequence"/>
</dbReference>
<sequence>MATYTESEEEPAATMWMRIRSWFTGQAKLTKETLQAVEEARSASAAAREASERAAEAAAETQAAILNYLNGAAVEAKEEPRGTPEEELGKLFRAYLQRGRWRNISITKMLTDLDNEASELHRGALLAVDTVLLADRGERDVITAGPMKVLMGWKKRAHELEDDQPPA</sequence>
<comment type="caution">
    <text evidence="1">The sequence shown here is derived from an EMBL/GenBank/DDBJ whole genome shotgun (WGS) entry which is preliminary data.</text>
</comment>
<evidence type="ECO:0000313" key="1">
    <source>
        <dbReference type="EMBL" id="MFF3667324.1"/>
    </source>
</evidence>
<evidence type="ECO:0000313" key="2">
    <source>
        <dbReference type="Proteomes" id="UP001602013"/>
    </source>
</evidence>
<dbReference type="EMBL" id="JBIASD010000010">
    <property type="protein sequence ID" value="MFF3667324.1"/>
    <property type="molecule type" value="Genomic_DNA"/>
</dbReference>
<protein>
    <submittedName>
        <fullName evidence="1">Uncharacterized protein</fullName>
    </submittedName>
</protein>